<dbReference type="Proteomes" id="UP000223606">
    <property type="component" value="Chromosome 1"/>
</dbReference>
<feature type="region of interest" description="Disordered" evidence="1">
    <location>
        <begin position="162"/>
        <end position="193"/>
    </location>
</feature>
<dbReference type="AlphaFoldDB" id="A0A2C9DBK5"/>
<name>A0A2C9DBK5_9HYPH</name>
<feature type="compositionally biased region" description="Basic and acidic residues" evidence="1">
    <location>
        <begin position="174"/>
        <end position="193"/>
    </location>
</feature>
<gene>
    <name evidence="2" type="ORF">HDIA_4163</name>
</gene>
<reference evidence="3" key="1">
    <citation type="submission" date="2017-09" db="EMBL/GenBank/DDBJ databases">
        <title>Genome sequence of Nannocystis excedens DSM 71.</title>
        <authorList>
            <person name="Blom J."/>
        </authorList>
    </citation>
    <scope>NUCLEOTIDE SEQUENCE [LARGE SCALE GENOMIC DNA]</scope>
    <source>
        <strain evidence="3">type strain: E19</strain>
    </source>
</reference>
<proteinExistence type="predicted"/>
<evidence type="ECO:0000256" key="1">
    <source>
        <dbReference type="SAM" id="MobiDB-lite"/>
    </source>
</evidence>
<organism evidence="2 3">
    <name type="scientific">Hartmannibacter diazotrophicus</name>
    <dbReference type="NCBI Taxonomy" id="1482074"/>
    <lineage>
        <taxon>Bacteria</taxon>
        <taxon>Pseudomonadati</taxon>
        <taxon>Pseudomonadota</taxon>
        <taxon>Alphaproteobacteria</taxon>
        <taxon>Hyphomicrobiales</taxon>
        <taxon>Pleomorphomonadaceae</taxon>
        <taxon>Hartmannibacter</taxon>
    </lineage>
</organism>
<accession>A0A2C9DBK5</accession>
<keyword evidence="3" id="KW-1185">Reference proteome</keyword>
<protein>
    <submittedName>
        <fullName evidence="2">Uncharacterized protein</fullName>
    </submittedName>
</protein>
<sequence length="193" mass="21056">MQRSGLPWPWPRRMPETRGFPAAFACDKCAPRPDSAVVRRPAGLTVGYLLASCIPQKRNSTKSIGEASHIAVIGLRKTKDLSQGPMRTDFLSKAGFTVVNLSRCERDFWRVDVAYLIRADADGFCACGLGHAHRLATWRVEEQGLFSGGRCCPRVVVGPGGQHTGANQKSMGLRSDRDTGDGQCSRHDQEGIS</sequence>
<dbReference type="EMBL" id="LT960614">
    <property type="protein sequence ID" value="SON57704.1"/>
    <property type="molecule type" value="Genomic_DNA"/>
</dbReference>
<dbReference type="KEGG" id="hdi:HDIA_4163"/>
<evidence type="ECO:0000313" key="2">
    <source>
        <dbReference type="EMBL" id="SON57704.1"/>
    </source>
</evidence>
<evidence type="ECO:0000313" key="3">
    <source>
        <dbReference type="Proteomes" id="UP000223606"/>
    </source>
</evidence>